<dbReference type="GO" id="GO:0005737">
    <property type="term" value="C:cytoplasm"/>
    <property type="evidence" value="ECO:0007669"/>
    <property type="project" value="TreeGrafter"/>
</dbReference>
<dbReference type="SUPFAM" id="SSF51905">
    <property type="entry name" value="FAD/NAD(P)-binding domain"/>
    <property type="match status" value="1"/>
</dbReference>
<dbReference type="GO" id="GO:0016491">
    <property type="term" value="F:oxidoreductase activity"/>
    <property type="evidence" value="ECO:0007669"/>
    <property type="project" value="UniProtKB-KW"/>
</dbReference>
<evidence type="ECO:0000259" key="3">
    <source>
        <dbReference type="Pfam" id="PF01266"/>
    </source>
</evidence>
<evidence type="ECO:0000256" key="2">
    <source>
        <dbReference type="SAM" id="Phobius"/>
    </source>
</evidence>
<name>M9R7X4_9RHOB</name>
<dbReference type="InterPro" id="IPR006076">
    <property type="entry name" value="FAD-dep_OxRdtase"/>
</dbReference>
<dbReference type="Proteomes" id="UP000005307">
    <property type="component" value="Chromosome"/>
</dbReference>
<keyword evidence="2" id="KW-0812">Transmembrane</keyword>
<organism evidence="4 5">
    <name type="scientific">Octadecabacter antarcticus 307</name>
    <dbReference type="NCBI Taxonomy" id="391626"/>
    <lineage>
        <taxon>Bacteria</taxon>
        <taxon>Pseudomonadati</taxon>
        <taxon>Pseudomonadota</taxon>
        <taxon>Alphaproteobacteria</taxon>
        <taxon>Rhodobacterales</taxon>
        <taxon>Roseobacteraceae</taxon>
        <taxon>Octadecabacter</taxon>
    </lineage>
</organism>
<protein>
    <submittedName>
        <fullName evidence="4">FAD dependent oxidoreductase</fullName>
    </submittedName>
</protein>
<dbReference type="PANTHER" id="PTHR13847:SF289">
    <property type="entry name" value="GLYCINE OXIDASE"/>
    <property type="match status" value="1"/>
</dbReference>
<keyword evidence="1" id="KW-0560">Oxidoreductase</keyword>
<feature type="domain" description="FAD dependent oxidoreductase" evidence="3">
    <location>
        <begin position="15"/>
        <end position="344"/>
    </location>
</feature>
<dbReference type="EMBL" id="CP003740">
    <property type="protein sequence ID" value="AGI67868.1"/>
    <property type="molecule type" value="Genomic_DNA"/>
</dbReference>
<feature type="transmembrane region" description="Helical" evidence="2">
    <location>
        <begin position="12"/>
        <end position="32"/>
    </location>
</feature>
<dbReference type="InterPro" id="IPR036188">
    <property type="entry name" value="FAD/NAD-bd_sf"/>
</dbReference>
<dbReference type="Pfam" id="PF01266">
    <property type="entry name" value="DAO"/>
    <property type="match status" value="1"/>
</dbReference>
<dbReference type="Gene3D" id="3.30.9.10">
    <property type="entry name" value="D-Amino Acid Oxidase, subunit A, domain 2"/>
    <property type="match status" value="1"/>
</dbReference>
<sequence>MEKDHEKDYQGNAMKVIVVGAGIIGASIAWHLSRTGAEVIVIDGGAAGASSQSFGWINASFYADTAHHRLQVAGIAAYGRLMAVQPDLPIQMSGALWWEEQGAALHKMKAQLDAVGYPVAHLNGLQAEALEPDVRELPSDVLRFAHEGAADAGVLAAALLTASGARIVSGIQVLGIAQKDGAVCGFETRVGPIAAQHVVVAAGTGSPDILSSLGIKLPMLVRPGVLVTTKPVAVKLAHVLVTPHGEVRQLPDGRILASAVANHQGDEASDMTEQAEDIAARVLHWLDPMIAGATLDWDRVALAYRPMPADGFPVIGAVEPTGLHIAVMHSGVTLAAIAGEAVAAEVLGQGAEYVALLAPYRPSRFQ</sequence>
<keyword evidence="5" id="KW-1185">Reference proteome</keyword>
<dbReference type="PANTHER" id="PTHR13847">
    <property type="entry name" value="SARCOSINE DEHYDROGENASE-RELATED"/>
    <property type="match status" value="1"/>
</dbReference>
<dbReference type="STRING" id="391626.OAN307_c22440"/>
<accession>M9R7X4</accession>
<evidence type="ECO:0000313" key="5">
    <source>
        <dbReference type="Proteomes" id="UP000005307"/>
    </source>
</evidence>
<keyword evidence="2" id="KW-0472">Membrane</keyword>
<evidence type="ECO:0000313" key="4">
    <source>
        <dbReference type="EMBL" id="AGI67868.1"/>
    </source>
</evidence>
<dbReference type="Gene3D" id="3.50.50.60">
    <property type="entry name" value="FAD/NAD(P)-binding domain"/>
    <property type="match status" value="1"/>
</dbReference>
<reference evidence="4 5" key="1">
    <citation type="journal article" date="2013" name="PLoS ONE">
        <title>Poles Apart: Arctic and Antarctic Octadecabacter strains Share High Genome Plasticity and a New Type of Xanthorhodopsin.</title>
        <authorList>
            <person name="Vollmers J."/>
            <person name="Voget S."/>
            <person name="Dietrich S."/>
            <person name="Gollnow K."/>
            <person name="Smits M."/>
            <person name="Meyer K."/>
            <person name="Brinkhoff T."/>
            <person name="Simon M."/>
            <person name="Daniel R."/>
        </authorList>
    </citation>
    <scope>NUCLEOTIDE SEQUENCE [LARGE SCALE GENOMIC DNA]</scope>
    <source>
        <strain evidence="4 5">307</strain>
    </source>
</reference>
<dbReference type="AlphaFoldDB" id="M9R7X4"/>
<dbReference type="HOGENOM" id="CLU_007884_4_0_5"/>
<gene>
    <name evidence="4" type="ORF">OAN307_c22440</name>
</gene>
<keyword evidence="2" id="KW-1133">Transmembrane helix</keyword>
<dbReference type="KEGG" id="oat:OAN307_c22440"/>
<dbReference type="eggNOG" id="COG0665">
    <property type="taxonomic scope" value="Bacteria"/>
</dbReference>
<evidence type="ECO:0000256" key="1">
    <source>
        <dbReference type="ARBA" id="ARBA00023002"/>
    </source>
</evidence>
<proteinExistence type="predicted"/>